<name>A0A3M7PBV0_BRAPC</name>
<sequence>MYRLPNKIYEKLIVNNLPFNIVNSEEFQEKRDIKEINEKNLIKFSKKFQRCKKIISNTEIRTFDKNFEINEHLKQEIEKFKKRHGFFNLDKPKSGLEKAKILSQNLKFWLCLFIIHVREYFLNDQFFLKLKSSLKLSEALIYLNENEKTCDQKNT</sequence>
<dbReference type="AlphaFoldDB" id="A0A3M7PBV0"/>
<proteinExistence type="predicted"/>
<organism evidence="1 2">
    <name type="scientific">Brachionus plicatilis</name>
    <name type="common">Marine rotifer</name>
    <name type="synonym">Brachionus muelleri</name>
    <dbReference type="NCBI Taxonomy" id="10195"/>
    <lineage>
        <taxon>Eukaryota</taxon>
        <taxon>Metazoa</taxon>
        <taxon>Spiralia</taxon>
        <taxon>Gnathifera</taxon>
        <taxon>Rotifera</taxon>
        <taxon>Eurotatoria</taxon>
        <taxon>Monogononta</taxon>
        <taxon>Pseudotrocha</taxon>
        <taxon>Ploima</taxon>
        <taxon>Brachionidae</taxon>
        <taxon>Brachionus</taxon>
    </lineage>
</organism>
<keyword evidence="2" id="KW-1185">Reference proteome</keyword>
<dbReference type="EMBL" id="REGN01012115">
    <property type="protein sequence ID" value="RMZ96532.1"/>
    <property type="molecule type" value="Genomic_DNA"/>
</dbReference>
<evidence type="ECO:0000313" key="2">
    <source>
        <dbReference type="Proteomes" id="UP000276133"/>
    </source>
</evidence>
<dbReference type="Proteomes" id="UP000276133">
    <property type="component" value="Unassembled WGS sequence"/>
</dbReference>
<evidence type="ECO:0000313" key="1">
    <source>
        <dbReference type="EMBL" id="RMZ96532.1"/>
    </source>
</evidence>
<comment type="caution">
    <text evidence="1">The sequence shown here is derived from an EMBL/GenBank/DDBJ whole genome shotgun (WGS) entry which is preliminary data.</text>
</comment>
<gene>
    <name evidence="1" type="ORF">BpHYR1_018518</name>
</gene>
<protein>
    <submittedName>
        <fullName evidence="1">Uncharacterized protein</fullName>
    </submittedName>
</protein>
<accession>A0A3M7PBV0</accession>
<reference evidence="1 2" key="1">
    <citation type="journal article" date="2018" name="Sci. Rep.">
        <title>Genomic signatures of local adaptation to the degree of environmental predictability in rotifers.</title>
        <authorList>
            <person name="Franch-Gras L."/>
            <person name="Hahn C."/>
            <person name="Garcia-Roger E.M."/>
            <person name="Carmona M.J."/>
            <person name="Serra M."/>
            <person name="Gomez A."/>
        </authorList>
    </citation>
    <scope>NUCLEOTIDE SEQUENCE [LARGE SCALE GENOMIC DNA]</scope>
    <source>
        <strain evidence="1">HYR1</strain>
    </source>
</reference>